<dbReference type="PROSITE" id="PS51257">
    <property type="entry name" value="PROKAR_LIPOPROTEIN"/>
    <property type="match status" value="1"/>
</dbReference>
<evidence type="ECO:0000259" key="6">
    <source>
        <dbReference type="PROSITE" id="PS51007"/>
    </source>
</evidence>
<evidence type="ECO:0000313" key="7">
    <source>
        <dbReference type="EMBL" id="QUV93809.1"/>
    </source>
</evidence>
<dbReference type="Proteomes" id="UP000677668">
    <property type="component" value="Chromosome 1"/>
</dbReference>
<keyword evidence="2 4" id="KW-0479">Metal-binding</keyword>
<reference evidence="7 8" key="1">
    <citation type="submission" date="2021-03" db="EMBL/GenBank/DDBJ databases">
        <title>Genomic and phenotypic characterization of Chloracidobacterium isolates provides evidence for multiple species.</title>
        <authorList>
            <person name="Saini M.K."/>
            <person name="Costas A.M.G."/>
            <person name="Tank M."/>
            <person name="Bryant D.A."/>
        </authorList>
    </citation>
    <scope>NUCLEOTIDE SEQUENCE [LARGE SCALE GENOMIC DNA]</scope>
    <source>
        <strain evidence="7 8">N</strain>
    </source>
</reference>
<evidence type="ECO:0000256" key="3">
    <source>
        <dbReference type="ARBA" id="ARBA00023004"/>
    </source>
</evidence>
<name>A0ABX8B2U8_9BACT</name>
<dbReference type="InterPro" id="IPR009056">
    <property type="entry name" value="Cyt_c-like_dom"/>
</dbReference>
<evidence type="ECO:0000313" key="8">
    <source>
        <dbReference type="Proteomes" id="UP000677668"/>
    </source>
</evidence>
<evidence type="ECO:0000256" key="5">
    <source>
        <dbReference type="SAM" id="MobiDB-lite"/>
    </source>
</evidence>
<feature type="compositionally biased region" description="Low complexity" evidence="5">
    <location>
        <begin position="174"/>
        <end position="189"/>
    </location>
</feature>
<protein>
    <submittedName>
        <fullName evidence="7">C-type cytochrome</fullName>
    </submittedName>
</protein>
<dbReference type="SUPFAM" id="SSF46626">
    <property type="entry name" value="Cytochrome c"/>
    <property type="match status" value="1"/>
</dbReference>
<keyword evidence="1 4" id="KW-0349">Heme</keyword>
<evidence type="ECO:0000256" key="1">
    <source>
        <dbReference type="ARBA" id="ARBA00022617"/>
    </source>
</evidence>
<dbReference type="InterPro" id="IPR036909">
    <property type="entry name" value="Cyt_c-like_dom_sf"/>
</dbReference>
<dbReference type="Gene3D" id="1.10.760.10">
    <property type="entry name" value="Cytochrome c-like domain"/>
    <property type="match status" value="1"/>
</dbReference>
<gene>
    <name evidence="7" type="ORF">J8C05_10655</name>
</gene>
<keyword evidence="8" id="KW-1185">Reference proteome</keyword>
<evidence type="ECO:0000256" key="4">
    <source>
        <dbReference type="PROSITE-ProRule" id="PRU00433"/>
    </source>
</evidence>
<evidence type="ECO:0000256" key="2">
    <source>
        <dbReference type="ARBA" id="ARBA00022723"/>
    </source>
</evidence>
<feature type="region of interest" description="Disordered" evidence="5">
    <location>
        <begin position="164"/>
        <end position="189"/>
    </location>
</feature>
<dbReference type="RefSeq" id="WP_211422151.1">
    <property type="nucleotide sequence ID" value="NZ_CP072642.1"/>
</dbReference>
<proteinExistence type="predicted"/>
<keyword evidence="3 4" id="KW-0408">Iron</keyword>
<dbReference type="EMBL" id="CP072642">
    <property type="protein sequence ID" value="QUV93809.1"/>
    <property type="molecule type" value="Genomic_DNA"/>
</dbReference>
<dbReference type="Pfam" id="PF13442">
    <property type="entry name" value="Cytochrome_CBB3"/>
    <property type="match status" value="1"/>
</dbReference>
<feature type="domain" description="Cytochrome c" evidence="6">
    <location>
        <begin position="69"/>
        <end position="157"/>
    </location>
</feature>
<accession>A0ABX8B2U8</accession>
<sequence length="189" mass="19974">MTDKVKTVALLGLTAVMATGCFVGARNASEPRLGSSSIAASRTAPAYLREAQVLYEGSTDGLPKDTPADEIAHYKAMLAELQTRNYAACAGCHQVNGGGNKAINATNFHDAGWQANNSSPGMVTSIVNGKGKVMPAYKDKLTLQQINYLVEYIRRFEKKRTDAAPITAGIPSGTTTPTEPPAAEATAQR</sequence>
<organism evidence="7 8">
    <name type="scientific">Chloracidobacterium sp. N</name>
    <dbReference type="NCBI Taxonomy" id="2821540"/>
    <lineage>
        <taxon>Bacteria</taxon>
        <taxon>Pseudomonadati</taxon>
        <taxon>Acidobacteriota</taxon>
        <taxon>Terriglobia</taxon>
        <taxon>Terriglobales</taxon>
        <taxon>Acidobacteriaceae</taxon>
        <taxon>Chloracidobacterium</taxon>
        <taxon>Chloracidobacterium aggregatum</taxon>
    </lineage>
</organism>
<dbReference type="PROSITE" id="PS51007">
    <property type="entry name" value="CYTC"/>
    <property type="match status" value="1"/>
</dbReference>